<dbReference type="PANTHER" id="PTHR12598:SF0">
    <property type="entry name" value="COPPER HOMEOSTASIS PROTEIN CUTC HOMOLOG"/>
    <property type="match status" value="1"/>
</dbReference>
<keyword evidence="4" id="KW-1185">Reference proteome</keyword>
<evidence type="ECO:0000313" key="3">
    <source>
        <dbReference type="EMBL" id="REK74171.1"/>
    </source>
</evidence>
<dbReference type="Gene3D" id="3.20.20.380">
    <property type="entry name" value="Copper homeostasis (CutC) domain"/>
    <property type="match status" value="1"/>
</dbReference>
<dbReference type="SUPFAM" id="SSF110395">
    <property type="entry name" value="CutC-like"/>
    <property type="match status" value="1"/>
</dbReference>
<dbReference type="OrthoDB" id="9815677at2"/>
<proteinExistence type="inferred from homology"/>
<protein>
    <recommendedName>
        <fullName evidence="2">PF03932 family protein CutC</fullName>
    </recommendedName>
</protein>
<reference evidence="3 4" key="1">
    <citation type="submission" date="2018-08" db="EMBL/GenBank/DDBJ databases">
        <title>Paenibacillus sp. M4BSY-1, whole genome shotgun sequence.</title>
        <authorList>
            <person name="Tuo L."/>
        </authorList>
    </citation>
    <scope>NUCLEOTIDE SEQUENCE [LARGE SCALE GENOMIC DNA]</scope>
    <source>
        <strain evidence="3 4">M4BSY-1</strain>
    </source>
</reference>
<dbReference type="InterPro" id="IPR005627">
    <property type="entry name" value="CutC-like"/>
</dbReference>
<dbReference type="EMBL" id="QUBQ01000003">
    <property type="protein sequence ID" value="REK74171.1"/>
    <property type="molecule type" value="Genomic_DNA"/>
</dbReference>
<gene>
    <name evidence="2" type="primary">cutC</name>
    <name evidence="3" type="ORF">DX130_16610</name>
</gene>
<dbReference type="GO" id="GO:0005737">
    <property type="term" value="C:cytoplasm"/>
    <property type="evidence" value="ECO:0007669"/>
    <property type="project" value="UniProtKB-SubCell"/>
</dbReference>
<dbReference type="InterPro" id="IPR036822">
    <property type="entry name" value="CutC-like_dom_sf"/>
</dbReference>
<dbReference type="Pfam" id="PF03932">
    <property type="entry name" value="CutC"/>
    <property type="match status" value="1"/>
</dbReference>
<dbReference type="AlphaFoldDB" id="A0A371PE05"/>
<dbReference type="RefSeq" id="WP_116047328.1">
    <property type="nucleotide sequence ID" value="NZ_QUBQ01000003.1"/>
</dbReference>
<comment type="similarity">
    <text evidence="1 2">Belongs to the CutC family.</text>
</comment>
<comment type="subcellular location">
    <subcellularLocation>
        <location evidence="2">Cytoplasm</location>
    </subcellularLocation>
</comment>
<sequence>MLIEVIAIRAEDVEAAAEGGADRIELVTGIAEGGLTPSLGLVEAAVKASTLPVQVMVRPHSQSFCYSDADTRVMLRDIEAIKGAGAAGIVVGMLTTDRILDRLFLERVLRAAEGLDVTFHRAFDEIDDQLKALEQLAEYPSVSRVLTAGGLKPALQSAERIRLLREAGDRLGISILGGYGLNAGNIKDFAGMTGVHEVHFGSGVRRNGSFMERLLPSSIVEIRSILNERN</sequence>
<comment type="caution">
    <text evidence="2">Once thought to be involved in copper homeostasis, experiments in E.coli have shown this is not the case.</text>
</comment>
<dbReference type="PANTHER" id="PTHR12598">
    <property type="entry name" value="COPPER HOMEOSTASIS PROTEIN CUTC"/>
    <property type="match status" value="1"/>
</dbReference>
<comment type="caution">
    <text evidence="3">The sequence shown here is derived from an EMBL/GenBank/DDBJ whole genome shotgun (WGS) entry which is preliminary data.</text>
</comment>
<evidence type="ECO:0000256" key="2">
    <source>
        <dbReference type="HAMAP-Rule" id="MF_00795"/>
    </source>
</evidence>
<dbReference type="GO" id="GO:0005507">
    <property type="term" value="F:copper ion binding"/>
    <property type="evidence" value="ECO:0007669"/>
    <property type="project" value="TreeGrafter"/>
</dbReference>
<dbReference type="Proteomes" id="UP000261905">
    <property type="component" value="Unassembled WGS sequence"/>
</dbReference>
<accession>A0A371PE05</accession>
<dbReference type="HAMAP" id="MF_00795">
    <property type="entry name" value="CutC"/>
    <property type="match status" value="1"/>
</dbReference>
<name>A0A371PE05_9BACL</name>
<organism evidence="3 4">
    <name type="scientific">Paenibacillus paeoniae</name>
    <dbReference type="NCBI Taxonomy" id="2292705"/>
    <lineage>
        <taxon>Bacteria</taxon>
        <taxon>Bacillati</taxon>
        <taxon>Bacillota</taxon>
        <taxon>Bacilli</taxon>
        <taxon>Bacillales</taxon>
        <taxon>Paenibacillaceae</taxon>
        <taxon>Paenibacillus</taxon>
    </lineage>
</organism>
<keyword evidence="2" id="KW-0963">Cytoplasm</keyword>
<evidence type="ECO:0000256" key="1">
    <source>
        <dbReference type="ARBA" id="ARBA00007768"/>
    </source>
</evidence>
<evidence type="ECO:0000313" key="4">
    <source>
        <dbReference type="Proteomes" id="UP000261905"/>
    </source>
</evidence>